<accession>A0A3M0J8W1</accession>
<evidence type="ECO:0000313" key="5">
    <source>
        <dbReference type="EMBL" id="RMB97651.1"/>
    </source>
</evidence>
<evidence type="ECO:0000256" key="2">
    <source>
        <dbReference type="ARBA" id="ARBA00012180"/>
    </source>
</evidence>
<reference evidence="5 6" key="1">
    <citation type="submission" date="2018-07" db="EMBL/GenBank/DDBJ databases">
        <title>A high quality draft genome assembly of the barn swallow (H. rustica rustica).</title>
        <authorList>
            <person name="Formenti G."/>
            <person name="Chiara M."/>
            <person name="Poveda L."/>
            <person name="Francoijs K.-J."/>
            <person name="Bonisoli-Alquati A."/>
            <person name="Canova L."/>
            <person name="Gianfranceschi L."/>
            <person name="Horner D.S."/>
            <person name="Saino N."/>
        </authorList>
    </citation>
    <scope>NUCLEOTIDE SEQUENCE [LARGE SCALE GENOMIC DNA]</scope>
    <source>
        <strain evidence="5">Chelidonia</strain>
        <tissue evidence="5">Blood</tissue>
    </source>
</reference>
<dbReference type="GO" id="GO:0004523">
    <property type="term" value="F:RNA-DNA hybrid ribonuclease activity"/>
    <property type="evidence" value="ECO:0007669"/>
    <property type="project" value="UniProtKB-EC"/>
</dbReference>
<protein>
    <recommendedName>
        <fullName evidence="2">ribonuclease H</fullName>
        <ecNumber evidence="2">3.1.26.4</ecNumber>
    </recommendedName>
</protein>
<comment type="caution">
    <text evidence="5">The sequence shown here is derived from an EMBL/GenBank/DDBJ whole genome shotgun (WGS) entry which is preliminary data.</text>
</comment>
<feature type="compositionally biased region" description="Acidic residues" evidence="3">
    <location>
        <begin position="1"/>
        <end position="15"/>
    </location>
</feature>
<dbReference type="Pfam" id="PF17919">
    <property type="entry name" value="RT_RNaseH_2"/>
    <property type="match status" value="1"/>
</dbReference>
<sequence length="411" mass="46781">MQQEEKEEEEREEEEGWRSSRKRRRSSERRHHVHPSLSGSAAPWRRQHRPHRIPQGYKNSPTIFGEQLAKDLESWEPPPGKGQLLQYVDDLLRATRTQETCVDWTVSLLNFLGLQGYRVSQKKAQIVRQTVIYLGYKVSAGQRTLGQDHKEAIYQTLKPQTVKELRTFLGMTGWYRLWIYNYGLLIKPLYDLIMEGSRDLQWTKEATRAFDQLKKALMSAPALGLPDVSNPFFLFSHKKQGIALGISAQNLGPYQRAVAYLSKQLDTAAKGWPSGSTGEPVIHECLETIEATYSSRQDLKDTPLEDAETCLLMEAAMSSVEEDMLGMQLPQARRLKIEGCVIRGSDIDFNITQGCTEFHKNQTKITPPVPRKAVITQIPTIPEVEEQITPVVTKIKPKAIKKTGVQKLVQK</sequence>
<dbReference type="InterPro" id="IPR051320">
    <property type="entry name" value="Viral_Replic_Matur_Polypro"/>
</dbReference>
<name>A0A3M0J8W1_HIRRU</name>
<dbReference type="Pfam" id="PF00078">
    <property type="entry name" value="RVT_1"/>
    <property type="match status" value="1"/>
</dbReference>
<dbReference type="Proteomes" id="UP000269221">
    <property type="component" value="Unassembled WGS sequence"/>
</dbReference>
<dbReference type="InterPro" id="IPR041577">
    <property type="entry name" value="RT_RNaseH_2"/>
</dbReference>
<evidence type="ECO:0000313" key="6">
    <source>
        <dbReference type="Proteomes" id="UP000269221"/>
    </source>
</evidence>
<evidence type="ECO:0000256" key="3">
    <source>
        <dbReference type="SAM" id="MobiDB-lite"/>
    </source>
</evidence>
<dbReference type="SUPFAM" id="SSF56672">
    <property type="entry name" value="DNA/RNA polymerases"/>
    <property type="match status" value="1"/>
</dbReference>
<gene>
    <name evidence="5" type="ORF">DUI87_25802</name>
</gene>
<dbReference type="InterPro" id="IPR043502">
    <property type="entry name" value="DNA/RNA_pol_sf"/>
</dbReference>
<evidence type="ECO:0000256" key="1">
    <source>
        <dbReference type="ARBA" id="ARBA00010879"/>
    </source>
</evidence>
<dbReference type="PROSITE" id="PS50878">
    <property type="entry name" value="RT_POL"/>
    <property type="match status" value="1"/>
</dbReference>
<dbReference type="EC" id="3.1.26.4" evidence="2"/>
<dbReference type="STRING" id="333673.A0A3M0J8W1"/>
<proteinExistence type="inferred from homology"/>
<dbReference type="PANTHER" id="PTHR33064:SF37">
    <property type="entry name" value="RIBONUCLEASE H"/>
    <property type="match status" value="1"/>
</dbReference>
<dbReference type="InterPro" id="IPR043128">
    <property type="entry name" value="Rev_trsase/Diguanyl_cyclase"/>
</dbReference>
<dbReference type="AlphaFoldDB" id="A0A3M0J8W1"/>
<dbReference type="OrthoDB" id="9950135at2759"/>
<comment type="similarity">
    <text evidence="1">Belongs to the beta type-B retroviral polymerase family. HERV class-II K(HML-2) pol subfamily.</text>
</comment>
<feature type="region of interest" description="Disordered" evidence="3">
    <location>
        <begin position="1"/>
        <end position="61"/>
    </location>
</feature>
<dbReference type="FunFam" id="3.30.70.270:FF:000020">
    <property type="entry name" value="Transposon Tf2-6 polyprotein-like Protein"/>
    <property type="match status" value="1"/>
</dbReference>
<dbReference type="Gene3D" id="3.10.20.370">
    <property type="match status" value="1"/>
</dbReference>
<organism evidence="5 6">
    <name type="scientific">Hirundo rustica rustica</name>
    <dbReference type="NCBI Taxonomy" id="333673"/>
    <lineage>
        <taxon>Eukaryota</taxon>
        <taxon>Metazoa</taxon>
        <taxon>Chordata</taxon>
        <taxon>Craniata</taxon>
        <taxon>Vertebrata</taxon>
        <taxon>Euteleostomi</taxon>
        <taxon>Archelosauria</taxon>
        <taxon>Archosauria</taxon>
        <taxon>Dinosauria</taxon>
        <taxon>Saurischia</taxon>
        <taxon>Theropoda</taxon>
        <taxon>Coelurosauria</taxon>
        <taxon>Aves</taxon>
        <taxon>Neognathae</taxon>
        <taxon>Neoaves</taxon>
        <taxon>Telluraves</taxon>
        <taxon>Australaves</taxon>
        <taxon>Passeriformes</taxon>
        <taxon>Sylvioidea</taxon>
        <taxon>Hirundinidae</taxon>
        <taxon>Hirundo</taxon>
    </lineage>
</organism>
<dbReference type="InterPro" id="IPR000477">
    <property type="entry name" value="RT_dom"/>
</dbReference>
<dbReference type="PANTHER" id="PTHR33064">
    <property type="entry name" value="POL PROTEIN"/>
    <property type="match status" value="1"/>
</dbReference>
<dbReference type="EMBL" id="QRBI01000157">
    <property type="protein sequence ID" value="RMB97651.1"/>
    <property type="molecule type" value="Genomic_DNA"/>
</dbReference>
<feature type="compositionally biased region" description="Basic residues" evidence="3">
    <location>
        <begin position="19"/>
        <end position="34"/>
    </location>
</feature>
<dbReference type="Gene3D" id="3.30.70.270">
    <property type="match status" value="2"/>
</dbReference>
<evidence type="ECO:0000259" key="4">
    <source>
        <dbReference type="PROSITE" id="PS50878"/>
    </source>
</evidence>
<keyword evidence="6" id="KW-1185">Reference proteome</keyword>
<feature type="domain" description="Reverse transcriptase" evidence="4">
    <location>
        <begin position="1"/>
        <end position="138"/>
    </location>
</feature>